<dbReference type="GO" id="GO:0008270">
    <property type="term" value="F:zinc ion binding"/>
    <property type="evidence" value="ECO:0007669"/>
    <property type="project" value="InterPro"/>
</dbReference>
<keyword evidence="1" id="KW-0539">Nucleus</keyword>
<protein>
    <recommendedName>
        <fullName evidence="4">Zn(2)-C6 fungal-type domain-containing protein</fullName>
    </recommendedName>
</protein>
<keyword evidence="3" id="KW-1185">Reference proteome</keyword>
<dbReference type="EMBL" id="MU006813">
    <property type="protein sequence ID" value="KAF2634828.1"/>
    <property type="molecule type" value="Genomic_DNA"/>
</dbReference>
<dbReference type="OrthoDB" id="5126878at2759"/>
<dbReference type="PANTHER" id="PTHR38111:SF2">
    <property type="entry name" value="FINGER DOMAIN PROTEIN, PUTATIVE (AFU_ORTHOLOGUE AFUA_1G01560)-RELATED"/>
    <property type="match status" value="1"/>
</dbReference>
<evidence type="ECO:0000256" key="1">
    <source>
        <dbReference type="ARBA" id="ARBA00023242"/>
    </source>
</evidence>
<dbReference type="InterPro" id="IPR001138">
    <property type="entry name" value="Zn2Cys6_DnaBD"/>
</dbReference>
<dbReference type="PANTHER" id="PTHR38111">
    <property type="entry name" value="ZN(2)-C6 FUNGAL-TYPE DOMAIN-CONTAINING PROTEIN-RELATED"/>
    <property type="match status" value="1"/>
</dbReference>
<dbReference type="CDD" id="cd00067">
    <property type="entry name" value="GAL4"/>
    <property type="match status" value="1"/>
</dbReference>
<dbReference type="InterPro" id="IPR053178">
    <property type="entry name" value="Osmoadaptation_assoc"/>
</dbReference>
<organism evidence="2 3">
    <name type="scientific">Massarina eburnea CBS 473.64</name>
    <dbReference type="NCBI Taxonomy" id="1395130"/>
    <lineage>
        <taxon>Eukaryota</taxon>
        <taxon>Fungi</taxon>
        <taxon>Dikarya</taxon>
        <taxon>Ascomycota</taxon>
        <taxon>Pezizomycotina</taxon>
        <taxon>Dothideomycetes</taxon>
        <taxon>Pleosporomycetidae</taxon>
        <taxon>Pleosporales</taxon>
        <taxon>Massarineae</taxon>
        <taxon>Massarinaceae</taxon>
        <taxon>Massarina</taxon>
    </lineage>
</organism>
<evidence type="ECO:0000313" key="2">
    <source>
        <dbReference type="EMBL" id="KAF2634828.1"/>
    </source>
</evidence>
<dbReference type="GO" id="GO:0000981">
    <property type="term" value="F:DNA-binding transcription factor activity, RNA polymerase II-specific"/>
    <property type="evidence" value="ECO:0007669"/>
    <property type="project" value="InterPro"/>
</dbReference>
<reference evidence="2" key="1">
    <citation type="journal article" date="2020" name="Stud. Mycol.">
        <title>101 Dothideomycetes genomes: a test case for predicting lifestyles and emergence of pathogens.</title>
        <authorList>
            <person name="Haridas S."/>
            <person name="Albert R."/>
            <person name="Binder M."/>
            <person name="Bloem J."/>
            <person name="Labutti K."/>
            <person name="Salamov A."/>
            <person name="Andreopoulos B."/>
            <person name="Baker S."/>
            <person name="Barry K."/>
            <person name="Bills G."/>
            <person name="Bluhm B."/>
            <person name="Cannon C."/>
            <person name="Castanera R."/>
            <person name="Culley D."/>
            <person name="Daum C."/>
            <person name="Ezra D."/>
            <person name="Gonzalez J."/>
            <person name="Henrissat B."/>
            <person name="Kuo A."/>
            <person name="Liang C."/>
            <person name="Lipzen A."/>
            <person name="Lutzoni F."/>
            <person name="Magnuson J."/>
            <person name="Mondo S."/>
            <person name="Nolan M."/>
            <person name="Ohm R."/>
            <person name="Pangilinan J."/>
            <person name="Park H.-J."/>
            <person name="Ramirez L."/>
            <person name="Alfaro M."/>
            <person name="Sun H."/>
            <person name="Tritt A."/>
            <person name="Yoshinaga Y."/>
            <person name="Zwiers L.-H."/>
            <person name="Turgeon B."/>
            <person name="Goodwin S."/>
            <person name="Spatafora J."/>
            <person name="Crous P."/>
            <person name="Grigoriev I."/>
        </authorList>
    </citation>
    <scope>NUCLEOTIDE SEQUENCE</scope>
    <source>
        <strain evidence="2">CBS 473.64</strain>
    </source>
</reference>
<accession>A0A6A6RLC5</accession>
<gene>
    <name evidence="2" type="ORF">P280DRAFT_485093</name>
</gene>
<dbReference type="InterPro" id="IPR021858">
    <property type="entry name" value="Fun_TF"/>
</dbReference>
<name>A0A6A6RLC5_9PLEO</name>
<sequence length="585" mass="65373">MVSRGGRSKRCSNCNEKRPSCDRCRKRGLQCDGPKDLTWIVNQNNPFPPHKNSIPYDLSLVAFHDDLCLAYTRTHLLRGGNIELAYDKIQCLAGTSTDPLSPGITLLRNAIISLATTFFGTHNRQTAITNRGYREYGDVLKELNWNLTQTHLQTSNETILTILTCTLLEIFLPTGPNHFLKHAGGVEAILRQRGPPAESEGEGRKIVYNLRTLSIIGALAERRSSIWASDGWRDLPPLQTEVEFVLRHDIFKILATCTVLISEYDQLSQPQAPSEYSPLLARAYTCLETLQATYPRWEAYNQSFLDSSTLTAETEMSQDVKIANAASATNFLLYNSAYICILGIVHTMNPSEKYTSLRINAAIRIMRCLERKGYETRMGGPETNTIGFVATKAAWEILGGFNTPEGRRLAKFAKSSPNGTFAVGAWEHSDDQSKRQYPKVPDKMKGVYWNAPLWSERKAKGDGADNELALREIIDIGQRGEKKDSSPDPLARTFNLTGLDGGVFEKKNFPGMGVLGSLPERVGKFEGFEGAGGIRRAQAMQRFGVPPEIRERLREETNSEEESASLQRQIQTSIYAQPIAQKPWM</sequence>
<evidence type="ECO:0000313" key="3">
    <source>
        <dbReference type="Proteomes" id="UP000799753"/>
    </source>
</evidence>
<dbReference type="AlphaFoldDB" id="A0A6A6RLC5"/>
<evidence type="ECO:0008006" key="4">
    <source>
        <dbReference type="Google" id="ProtNLM"/>
    </source>
</evidence>
<proteinExistence type="predicted"/>
<dbReference type="Proteomes" id="UP000799753">
    <property type="component" value="Unassembled WGS sequence"/>
</dbReference>
<dbReference type="Pfam" id="PF11951">
    <property type="entry name" value="Fungal_trans_2"/>
    <property type="match status" value="1"/>
</dbReference>